<dbReference type="RefSeq" id="WP_271276003.1">
    <property type="nucleotide sequence ID" value="NZ_BAABFD010000025.1"/>
</dbReference>
<dbReference type="EMBL" id="JAPNUD010000019">
    <property type="protein sequence ID" value="MDA0640961.1"/>
    <property type="molecule type" value="Genomic_DNA"/>
</dbReference>
<dbReference type="Proteomes" id="UP001212498">
    <property type="component" value="Unassembled WGS sequence"/>
</dbReference>
<sequence>MGGKHAGEPKKDKPLKPGQEPKDDSWPGGKGRHAKGDGKDEKKK</sequence>
<feature type="compositionally biased region" description="Basic and acidic residues" evidence="1">
    <location>
        <begin position="34"/>
        <end position="44"/>
    </location>
</feature>
<evidence type="ECO:0000256" key="1">
    <source>
        <dbReference type="SAM" id="MobiDB-lite"/>
    </source>
</evidence>
<gene>
    <name evidence="2" type="ORF">OUY24_10065</name>
</gene>
<name>A0ABT4SVW7_9ACTN</name>
<reference evidence="2 3" key="1">
    <citation type="submission" date="2022-11" db="EMBL/GenBank/DDBJ databases">
        <title>Nonomuraea corallina sp. nov., a new species of the genus Nonomuraea isolated from sea side sediment in Thai sea.</title>
        <authorList>
            <person name="Ngamcharungchit C."/>
            <person name="Matsumoto A."/>
            <person name="Suriyachadkun C."/>
            <person name="Panbangred W."/>
            <person name="Inahashi Y."/>
            <person name="Intra B."/>
        </authorList>
    </citation>
    <scope>NUCLEOTIDE SEQUENCE [LARGE SCALE GENOMIC DNA]</scope>
    <source>
        <strain evidence="2 3">DSM 43553</strain>
    </source>
</reference>
<accession>A0ABT4SVW7</accession>
<organism evidence="2 3">
    <name type="scientific">Nonomuraea ferruginea</name>
    <dbReference type="NCBI Taxonomy" id="46174"/>
    <lineage>
        <taxon>Bacteria</taxon>
        <taxon>Bacillati</taxon>
        <taxon>Actinomycetota</taxon>
        <taxon>Actinomycetes</taxon>
        <taxon>Streptosporangiales</taxon>
        <taxon>Streptosporangiaceae</taxon>
        <taxon>Nonomuraea</taxon>
    </lineage>
</organism>
<feature type="region of interest" description="Disordered" evidence="1">
    <location>
        <begin position="1"/>
        <end position="44"/>
    </location>
</feature>
<keyword evidence="3" id="KW-1185">Reference proteome</keyword>
<comment type="caution">
    <text evidence="2">The sequence shown here is derived from an EMBL/GenBank/DDBJ whole genome shotgun (WGS) entry which is preliminary data.</text>
</comment>
<feature type="compositionally biased region" description="Basic and acidic residues" evidence="1">
    <location>
        <begin position="1"/>
        <end position="25"/>
    </location>
</feature>
<protein>
    <submittedName>
        <fullName evidence="2">Uncharacterized protein</fullName>
    </submittedName>
</protein>
<evidence type="ECO:0000313" key="3">
    <source>
        <dbReference type="Proteomes" id="UP001212498"/>
    </source>
</evidence>
<proteinExistence type="predicted"/>
<evidence type="ECO:0000313" key="2">
    <source>
        <dbReference type="EMBL" id="MDA0640961.1"/>
    </source>
</evidence>